<keyword evidence="18" id="KW-1185">Reference proteome</keyword>
<dbReference type="InterPro" id="IPR050174">
    <property type="entry name" value="Protocadherin/Cadherin-CA"/>
</dbReference>
<reference evidence="17" key="1">
    <citation type="journal article" date="2021" name="Genome Biol. Evol.">
        <title>A High-Quality Reference Genome for a Parasitic Bivalve with Doubly Uniparental Inheritance (Bivalvia: Unionida).</title>
        <authorList>
            <person name="Smith C.H."/>
        </authorList>
    </citation>
    <scope>NUCLEOTIDE SEQUENCE</scope>
    <source>
        <strain evidence="17">CHS0354</strain>
    </source>
</reference>
<sequence>MIILLEDANDNAPVISGTYDTAIAEDLAVGNIVLIITATDRDIEENAELVFAISSGNNNSDFKIDSSNGIIRTGNNLDRETISLYFLVITVSDSGTTRLSVTVTTTVTILDVNDNNPVFSPAACSVSILESVERGSTVIQVNATDKDEEMSGTQGLQFSIINGNTNSVFTMANDSIVLASDIDYVEKSHFLLKIKASDQGSTTLCSFSYLAVNVLLVNEYSPNFINGKQILAVSEDTPVGSTVFVINASDKDTGQYGILKYSIISGNTDNVLTIDEDTGALTLSSPLDFDTSPRSYNITIQVQDLGDDINSTNVNYTWIVMDLIDVNDNTPVFSNNEYIFFVYENETAGYTFATNVTATDADSGLNQQLTYSVLSTDGTLPFEIDHSTGAISVSMASLDYESKRLYSFRIKASDNGTIPLSSMCQMTIRINDINDNPPSFKPSDIIGSISEAVPIGTSVTRVFAMDADSSFNNNNILVYFLESEYFMMDSDTGLISTRTNLNRESKPSHILTVIAIDQGSPHLTGTATVTVIVNDENDNDPVIMGNYHASVREDSAISTEIFTINATDLDAFANGHLTYSIASGNLNDCFKIDSTTGLIQIKRDLDRETVDKYLLVVQVKDGGLPVRSSTITATVTVLDVNDNVPSFSSTSFSFSVFENVPIHSTVNKVLVTDSDLGTNGAFSISTVIFWSGNASNFVIDLLSGVVTTSGAIDRETMSSYNILVRVVDKGIPTLSAYANLTISVADMNDHAPVFASNSYSVSALDNLDIGTSVLSVLVTDADSEANSQITLMIDNLTTMGLLACQYFGVNSSTSTIFLKQHIQTDVITSVTFSLIATDAGTPPLSSSATVTINISDVNDNHPVFVSTSIVSEIAYSDDCQLTVATVSATDADSGVNASVEYYFIQNNYSNLFSLDSLTGEIKMSDIPQIGNVYIFVVGARDRGIPSLHAIIPASVELETFDPNISVISLYMGISKAYFESKESQFLSQLTIVFRTKYLTAVAKKWCVQELSRNSCVAHIYAVTTDNTTTNTSSAKATGDRSGVMSGTKTVKGLLTAQELLPLLADSDGKLTQGILGSGWNIFKIMSVVQYIDTANVSGDQGKTEKSDSSKWIETTNGVVTVVVGSVVGVVIVVSVGATIRHVRAVRFKRSFRPSPLNPALKSRAQITVKPQTEISGVPEVKEFDKSHRPPAVIYLRLPSVQATPPVWRMDQSASLWDKYVKSDLRSDERSPTYRGETTFPDVETPPLPFQTNNFGNVVSNRQSDGRIVHTRNVMQHQTHANERK</sequence>
<dbReference type="PANTHER" id="PTHR24028:SF328">
    <property type="entry name" value="CADHERIN-3"/>
    <property type="match status" value="1"/>
</dbReference>
<dbReference type="PROSITE" id="PS00232">
    <property type="entry name" value="CADHERIN_1"/>
    <property type="match status" value="4"/>
</dbReference>
<evidence type="ECO:0000256" key="13">
    <source>
        <dbReference type="PROSITE-ProRule" id="PRU00043"/>
    </source>
</evidence>
<feature type="domain" description="Cadherin" evidence="16">
    <location>
        <begin position="648"/>
        <end position="754"/>
    </location>
</feature>
<feature type="domain" description="Cadherin" evidence="16">
    <location>
        <begin position="15"/>
        <end position="119"/>
    </location>
</feature>
<dbReference type="GO" id="GO:0005509">
    <property type="term" value="F:calcium ion binding"/>
    <property type="evidence" value="ECO:0007669"/>
    <property type="project" value="UniProtKB-UniRule"/>
</dbReference>
<dbReference type="FunFam" id="2.60.40.60:FF:000181">
    <property type="entry name" value="Predicted protein"/>
    <property type="match status" value="1"/>
</dbReference>
<dbReference type="PROSITE" id="PS50268">
    <property type="entry name" value="CADHERIN_2"/>
    <property type="match status" value="9"/>
</dbReference>
<name>A0AAE0S5V3_9BIVA</name>
<evidence type="ECO:0000313" key="17">
    <source>
        <dbReference type="EMBL" id="KAK3585845.1"/>
    </source>
</evidence>
<dbReference type="FunFam" id="2.60.40.60:FF:000266">
    <property type="entry name" value="Cadherin 23"/>
    <property type="match status" value="1"/>
</dbReference>
<dbReference type="Pfam" id="PF00028">
    <property type="entry name" value="Cadherin"/>
    <property type="match status" value="9"/>
</dbReference>
<proteinExistence type="predicted"/>
<dbReference type="PANTHER" id="PTHR24028">
    <property type="entry name" value="CADHERIN-87A"/>
    <property type="match status" value="1"/>
</dbReference>
<feature type="domain" description="Cadherin" evidence="16">
    <location>
        <begin position="334"/>
        <end position="440"/>
    </location>
</feature>
<keyword evidence="6" id="KW-0677">Repeat</keyword>
<dbReference type="Proteomes" id="UP001195483">
    <property type="component" value="Unassembled WGS sequence"/>
</dbReference>
<feature type="transmembrane region" description="Helical" evidence="15">
    <location>
        <begin position="1118"/>
        <end position="1139"/>
    </location>
</feature>
<keyword evidence="5" id="KW-0732">Signal</keyword>
<keyword evidence="9 15" id="KW-1133">Transmembrane helix</keyword>
<dbReference type="FunFam" id="2.60.40.60:FF:000033">
    <property type="entry name" value="FAT atypical cadherin 1"/>
    <property type="match status" value="1"/>
</dbReference>
<evidence type="ECO:0000256" key="8">
    <source>
        <dbReference type="ARBA" id="ARBA00022889"/>
    </source>
</evidence>
<dbReference type="InterPro" id="IPR002126">
    <property type="entry name" value="Cadherin-like_dom"/>
</dbReference>
<dbReference type="InterPro" id="IPR015919">
    <property type="entry name" value="Cadherin-like_sf"/>
</dbReference>
<evidence type="ECO:0000313" key="18">
    <source>
        <dbReference type="Proteomes" id="UP001195483"/>
    </source>
</evidence>
<feature type="domain" description="Cadherin" evidence="16">
    <location>
        <begin position="120"/>
        <end position="224"/>
    </location>
</feature>
<keyword evidence="8" id="KW-0130">Cell adhesion</keyword>
<evidence type="ECO:0000256" key="7">
    <source>
        <dbReference type="ARBA" id="ARBA00022837"/>
    </source>
</evidence>
<evidence type="ECO:0000256" key="9">
    <source>
        <dbReference type="ARBA" id="ARBA00022989"/>
    </source>
</evidence>
<feature type="domain" description="Cadherin" evidence="16">
    <location>
        <begin position="543"/>
        <end position="647"/>
    </location>
</feature>
<reference evidence="17" key="2">
    <citation type="journal article" date="2021" name="Genome Biol. Evol.">
        <title>Developing a high-quality reference genome for a parasitic bivalve with doubly uniparental inheritance (Bivalvia: Unionida).</title>
        <authorList>
            <person name="Smith C.H."/>
        </authorList>
    </citation>
    <scope>NUCLEOTIDE SEQUENCE</scope>
    <source>
        <strain evidence="17">CHS0354</strain>
        <tissue evidence="17">Mantle</tissue>
    </source>
</reference>
<feature type="domain" description="Cadherin" evidence="16">
    <location>
        <begin position="883"/>
        <end position="967"/>
    </location>
</feature>
<evidence type="ECO:0000256" key="12">
    <source>
        <dbReference type="ARBA" id="ARBA00023180"/>
    </source>
</evidence>
<keyword evidence="2" id="KW-1003">Cell membrane</keyword>
<keyword evidence="10 15" id="KW-0472">Membrane</keyword>
<organism evidence="17 18">
    <name type="scientific">Potamilus streckersoni</name>
    <dbReference type="NCBI Taxonomy" id="2493646"/>
    <lineage>
        <taxon>Eukaryota</taxon>
        <taxon>Metazoa</taxon>
        <taxon>Spiralia</taxon>
        <taxon>Lophotrochozoa</taxon>
        <taxon>Mollusca</taxon>
        <taxon>Bivalvia</taxon>
        <taxon>Autobranchia</taxon>
        <taxon>Heteroconchia</taxon>
        <taxon>Palaeoheterodonta</taxon>
        <taxon>Unionida</taxon>
        <taxon>Unionoidea</taxon>
        <taxon>Unionidae</taxon>
        <taxon>Ambleminae</taxon>
        <taxon>Lampsilini</taxon>
        <taxon>Potamilus</taxon>
    </lineage>
</organism>
<keyword evidence="7 13" id="KW-0106">Calcium</keyword>
<evidence type="ECO:0000256" key="11">
    <source>
        <dbReference type="ARBA" id="ARBA00023157"/>
    </source>
</evidence>
<dbReference type="PRINTS" id="PR00205">
    <property type="entry name" value="CADHERIN"/>
</dbReference>
<dbReference type="FunFam" id="2.60.40.60:FF:000015">
    <property type="entry name" value="FAT atypical cadherin 1"/>
    <property type="match status" value="1"/>
</dbReference>
<evidence type="ECO:0000256" key="4">
    <source>
        <dbReference type="ARBA" id="ARBA00022692"/>
    </source>
</evidence>
<dbReference type="GO" id="GO:0007163">
    <property type="term" value="P:establishment or maintenance of cell polarity"/>
    <property type="evidence" value="ECO:0007669"/>
    <property type="project" value="UniProtKB-ARBA"/>
</dbReference>
<dbReference type="InterPro" id="IPR020894">
    <property type="entry name" value="Cadherin_CS"/>
</dbReference>
<evidence type="ECO:0000256" key="10">
    <source>
        <dbReference type="ARBA" id="ARBA00023136"/>
    </source>
</evidence>
<comment type="caution">
    <text evidence="17">The sequence shown here is derived from an EMBL/GenBank/DDBJ whole genome shotgun (WGS) entry which is preliminary data.</text>
</comment>
<evidence type="ECO:0000256" key="1">
    <source>
        <dbReference type="ARBA" id="ARBA00004162"/>
    </source>
</evidence>
<dbReference type="SUPFAM" id="SSF49313">
    <property type="entry name" value="Cadherin-like"/>
    <property type="match status" value="9"/>
</dbReference>
<dbReference type="SMART" id="SM00112">
    <property type="entry name" value="CA"/>
    <property type="match status" value="9"/>
</dbReference>
<comment type="subcellular location">
    <subcellularLocation>
        <location evidence="1">Cell membrane</location>
        <topology evidence="1">Single-pass membrane protein</topology>
    </subcellularLocation>
</comment>
<gene>
    <name evidence="17" type="ORF">CHS0354_038372</name>
</gene>
<evidence type="ECO:0000256" key="14">
    <source>
        <dbReference type="SAM" id="MobiDB-lite"/>
    </source>
</evidence>
<dbReference type="EMBL" id="JAEAOA010002240">
    <property type="protein sequence ID" value="KAK3585845.1"/>
    <property type="molecule type" value="Genomic_DNA"/>
</dbReference>
<evidence type="ECO:0000256" key="3">
    <source>
        <dbReference type="ARBA" id="ARBA00022536"/>
    </source>
</evidence>
<evidence type="ECO:0000256" key="2">
    <source>
        <dbReference type="ARBA" id="ARBA00022475"/>
    </source>
</evidence>
<feature type="domain" description="Cadherin" evidence="16">
    <location>
        <begin position="233"/>
        <end position="333"/>
    </location>
</feature>
<dbReference type="FunFam" id="2.60.40.60:FF:000039">
    <property type="entry name" value="FAT atypical cadherin 3"/>
    <property type="match status" value="1"/>
</dbReference>
<feature type="region of interest" description="Disordered" evidence="14">
    <location>
        <begin position="1226"/>
        <end position="1248"/>
    </location>
</feature>
<keyword evidence="3" id="KW-0245">EGF-like domain</keyword>
<keyword evidence="12" id="KW-0325">Glycoprotein</keyword>
<dbReference type="GO" id="GO:0007156">
    <property type="term" value="P:homophilic cell adhesion via plasma membrane adhesion molecules"/>
    <property type="evidence" value="ECO:0007669"/>
    <property type="project" value="InterPro"/>
</dbReference>
<evidence type="ECO:0000259" key="16">
    <source>
        <dbReference type="PROSITE" id="PS50268"/>
    </source>
</evidence>
<evidence type="ECO:0000256" key="15">
    <source>
        <dbReference type="SAM" id="Phobius"/>
    </source>
</evidence>
<dbReference type="CDD" id="cd11304">
    <property type="entry name" value="Cadherin_repeat"/>
    <property type="match status" value="9"/>
</dbReference>
<accession>A0AAE0S5V3</accession>
<feature type="domain" description="Cadherin" evidence="16">
    <location>
        <begin position="441"/>
        <end position="543"/>
    </location>
</feature>
<dbReference type="FunFam" id="2.60.40.60:FF:000116">
    <property type="entry name" value="Dachsous cadherin-related 2"/>
    <property type="match status" value="1"/>
</dbReference>
<reference evidence="17" key="3">
    <citation type="submission" date="2023-05" db="EMBL/GenBank/DDBJ databases">
        <authorList>
            <person name="Smith C.H."/>
        </authorList>
    </citation>
    <scope>NUCLEOTIDE SEQUENCE</scope>
    <source>
        <strain evidence="17">CHS0354</strain>
        <tissue evidence="17">Mantle</tissue>
    </source>
</reference>
<keyword evidence="4 15" id="KW-0812">Transmembrane</keyword>
<evidence type="ECO:0000256" key="5">
    <source>
        <dbReference type="ARBA" id="ARBA00022729"/>
    </source>
</evidence>
<dbReference type="FunFam" id="2.60.40.60:FF:000020">
    <property type="entry name" value="Dachsous cadherin-related 1b"/>
    <property type="match status" value="2"/>
</dbReference>
<evidence type="ECO:0000256" key="6">
    <source>
        <dbReference type="ARBA" id="ARBA00022737"/>
    </source>
</evidence>
<dbReference type="Gene3D" id="2.60.40.60">
    <property type="entry name" value="Cadherins"/>
    <property type="match status" value="9"/>
</dbReference>
<dbReference type="GO" id="GO:0005886">
    <property type="term" value="C:plasma membrane"/>
    <property type="evidence" value="ECO:0007669"/>
    <property type="project" value="UniProtKB-SubCell"/>
</dbReference>
<protein>
    <recommendedName>
        <fullName evidence="16">Cadherin domain-containing protein</fullName>
    </recommendedName>
</protein>
<feature type="domain" description="Cadherin" evidence="16">
    <location>
        <begin position="755"/>
        <end position="864"/>
    </location>
</feature>
<keyword evidence="11" id="KW-1015">Disulfide bond</keyword>